<dbReference type="AlphaFoldDB" id="A0A3Q9HR91"/>
<dbReference type="FunFam" id="3.40.50.300:FF:000356">
    <property type="entry name" value="DNA repair protein RecN"/>
    <property type="match status" value="1"/>
</dbReference>
<protein>
    <recommendedName>
        <fullName evidence="3 9">DNA repair protein RecN</fullName>
    </recommendedName>
    <alternativeName>
        <fullName evidence="8 9">Recombination protein N</fullName>
    </alternativeName>
</protein>
<dbReference type="Gene3D" id="3.40.50.300">
    <property type="entry name" value="P-loop containing nucleotide triphosphate hydrolases"/>
    <property type="match status" value="2"/>
</dbReference>
<dbReference type="RefSeq" id="WP_127016856.1">
    <property type="nucleotide sequence ID" value="NZ_CP016379.1"/>
</dbReference>
<keyword evidence="5 9" id="KW-0227">DNA damage</keyword>
<comment type="function">
    <text evidence="1 9">May be involved in recombinational repair of damaged DNA.</text>
</comment>
<keyword evidence="7 9" id="KW-0234">DNA repair</keyword>
<evidence type="ECO:0000259" key="11">
    <source>
        <dbReference type="Pfam" id="PF02463"/>
    </source>
</evidence>
<dbReference type="InterPro" id="IPR027417">
    <property type="entry name" value="P-loop_NTPase"/>
</dbReference>
<dbReference type="InterPro" id="IPR004604">
    <property type="entry name" value="DNA_recomb/repair_RecN"/>
</dbReference>
<dbReference type="NCBIfam" id="TIGR00634">
    <property type="entry name" value="recN"/>
    <property type="match status" value="1"/>
</dbReference>
<dbReference type="FunFam" id="3.40.50.300:FF:000319">
    <property type="entry name" value="DNA repair protein RecN"/>
    <property type="match status" value="1"/>
</dbReference>
<sequence length="575" mass="65559">MLRDLHIQNFALIDELQIQFQPGLNILTGETGAGKSIILDALDMLLGGRASSDFIRTGKKKALIEAVFEFDNDEIEKLLEEMGIEFDSHQLLLSREITESGNNRLRINGQLATRKMVSTLARHLIDIHGQHEHQTLMHKHEHLRLLDEYGGKEVENLKKKTAKLYAELSKIKRELKSLRQNEQEKNQRIDLLKFQIDEIDKAQLKVNEEEELQNRRKILINAEKLFKNAGEINQLLSGDGYEVCGIIDLLGRLLKNLEDMSKIDQNLGSVREMVENAYYQLEEVSYEMRNYTDGIEFNQEELMNIEERLSLINNLKRKYGQTIEEILNYRQKIGEELSSLTHSEERIEELESKLIEVKKKYCETAIKLSKLRKEIGLKFAWKVMRELNELSMPNAKFVVQLDWQESDDGVEIDGISYKYGPDGLDQVEFLISPNPGESLKPLVKIASGGEISRIMLAIKAVTVGLDQIDTIIFDEIDSGVGGETGQRVAERLALIAKEKQVICITHLPQIAAMADTHFHIYKEVKGSRTSTNLVLLSEDERIEELARMYGGTEIAAAMEHASAMLKMARKKKAAL</sequence>
<dbReference type="PANTHER" id="PTHR11059:SF0">
    <property type="entry name" value="DNA REPAIR PROTEIN RECN"/>
    <property type="match status" value="1"/>
</dbReference>
<feature type="coiled-coil region" evidence="10">
    <location>
        <begin position="288"/>
        <end position="360"/>
    </location>
</feature>
<dbReference type="GO" id="GO:0006310">
    <property type="term" value="P:DNA recombination"/>
    <property type="evidence" value="ECO:0007669"/>
    <property type="project" value="InterPro"/>
</dbReference>
<dbReference type="GO" id="GO:0006281">
    <property type="term" value="P:DNA repair"/>
    <property type="evidence" value="ECO:0007669"/>
    <property type="project" value="UniProtKB-KW"/>
</dbReference>
<keyword evidence="4" id="KW-0547">Nucleotide-binding</keyword>
<accession>A0A3Q9HR91</accession>
<evidence type="ECO:0000256" key="8">
    <source>
        <dbReference type="ARBA" id="ARBA00033408"/>
    </source>
</evidence>
<evidence type="ECO:0000256" key="3">
    <source>
        <dbReference type="ARBA" id="ARBA00021315"/>
    </source>
</evidence>
<reference evidence="12 13" key="1">
    <citation type="submission" date="2016-07" db="EMBL/GenBank/DDBJ databases">
        <title>Genome and transcriptome analysis of iron-reducing fermentative bacteria Anoxybacter fermentans.</title>
        <authorList>
            <person name="Zeng X."/>
            <person name="Shao Z."/>
        </authorList>
    </citation>
    <scope>NUCLEOTIDE SEQUENCE [LARGE SCALE GENOMIC DNA]</scope>
    <source>
        <strain evidence="12 13">DY22613</strain>
    </source>
</reference>
<dbReference type="Pfam" id="PF02463">
    <property type="entry name" value="SMC_N"/>
    <property type="match status" value="1"/>
</dbReference>
<proteinExistence type="inferred from homology"/>
<evidence type="ECO:0000256" key="10">
    <source>
        <dbReference type="SAM" id="Coils"/>
    </source>
</evidence>
<evidence type="ECO:0000256" key="5">
    <source>
        <dbReference type="ARBA" id="ARBA00022763"/>
    </source>
</evidence>
<dbReference type="NCBIfam" id="NF008121">
    <property type="entry name" value="PRK10869.1"/>
    <property type="match status" value="1"/>
</dbReference>
<gene>
    <name evidence="12" type="ORF">BBF96_09020</name>
</gene>
<feature type="coiled-coil region" evidence="10">
    <location>
        <begin position="154"/>
        <end position="212"/>
    </location>
</feature>
<evidence type="ECO:0000256" key="2">
    <source>
        <dbReference type="ARBA" id="ARBA00009441"/>
    </source>
</evidence>
<evidence type="ECO:0000256" key="6">
    <source>
        <dbReference type="ARBA" id="ARBA00022840"/>
    </source>
</evidence>
<dbReference type="SUPFAM" id="SSF52540">
    <property type="entry name" value="P-loop containing nucleoside triphosphate hydrolases"/>
    <property type="match status" value="2"/>
</dbReference>
<dbReference type="InterPro" id="IPR003395">
    <property type="entry name" value="RecF/RecN/SMC_N"/>
</dbReference>
<dbReference type="PANTHER" id="PTHR11059">
    <property type="entry name" value="DNA REPAIR PROTEIN RECN"/>
    <property type="match status" value="1"/>
</dbReference>
<dbReference type="OrthoDB" id="9806954at2"/>
<name>A0A3Q9HR91_9FIRM</name>
<keyword evidence="10" id="KW-0175">Coiled coil</keyword>
<organism evidence="12 13">
    <name type="scientific">Anoxybacter fermentans</name>
    <dbReference type="NCBI Taxonomy" id="1323375"/>
    <lineage>
        <taxon>Bacteria</taxon>
        <taxon>Bacillati</taxon>
        <taxon>Bacillota</taxon>
        <taxon>Clostridia</taxon>
        <taxon>Halanaerobiales</taxon>
        <taxon>Anoxybacter</taxon>
    </lineage>
</organism>
<dbReference type="CDD" id="cd03241">
    <property type="entry name" value="ABC_RecN"/>
    <property type="match status" value="2"/>
</dbReference>
<dbReference type="GO" id="GO:0009432">
    <property type="term" value="P:SOS response"/>
    <property type="evidence" value="ECO:0007669"/>
    <property type="project" value="TreeGrafter"/>
</dbReference>
<feature type="domain" description="RecF/RecN/SMC N-terminal" evidence="11">
    <location>
        <begin position="1"/>
        <end position="526"/>
    </location>
</feature>
<keyword evidence="6" id="KW-0067">ATP-binding</keyword>
<dbReference type="Proteomes" id="UP000267250">
    <property type="component" value="Chromosome"/>
</dbReference>
<evidence type="ECO:0000313" key="12">
    <source>
        <dbReference type="EMBL" id="AZR73514.1"/>
    </source>
</evidence>
<evidence type="ECO:0000313" key="13">
    <source>
        <dbReference type="Proteomes" id="UP000267250"/>
    </source>
</evidence>
<dbReference type="GO" id="GO:0005524">
    <property type="term" value="F:ATP binding"/>
    <property type="evidence" value="ECO:0007669"/>
    <property type="project" value="UniProtKB-KW"/>
</dbReference>
<evidence type="ECO:0000256" key="4">
    <source>
        <dbReference type="ARBA" id="ARBA00022741"/>
    </source>
</evidence>
<evidence type="ECO:0000256" key="1">
    <source>
        <dbReference type="ARBA" id="ARBA00003618"/>
    </source>
</evidence>
<dbReference type="PIRSF" id="PIRSF003128">
    <property type="entry name" value="RecN"/>
    <property type="match status" value="1"/>
</dbReference>
<dbReference type="EMBL" id="CP016379">
    <property type="protein sequence ID" value="AZR73514.1"/>
    <property type="molecule type" value="Genomic_DNA"/>
</dbReference>
<dbReference type="GO" id="GO:0043590">
    <property type="term" value="C:bacterial nucleoid"/>
    <property type="evidence" value="ECO:0007669"/>
    <property type="project" value="TreeGrafter"/>
</dbReference>
<dbReference type="KEGG" id="aft:BBF96_09020"/>
<evidence type="ECO:0000256" key="7">
    <source>
        <dbReference type="ARBA" id="ARBA00023204"/>
    </source>
</evidence>
<keyword evidence="13" id="KW-1185">Reference proteome</keyword>
<evidence type="ECO:0000256" key="9">
    <source>
        <dbReference type="PIRNR" id="PIRNR003128"/>
    </source>
</evidence>
<comment type="similarity">
    <text evidence="2 9">Belongs to the RecN family.</text>
</comment>